<name>A0ABT7L9W1_9BACI</name>
<evidence type="ECO:0000313" key="1">
    <source>
        <dbReference type="EMBL" id="MDL4842642.1"/>
    </source>
</evidence>
<dbReference type="RefSeq" id="WP_285933935.1">
    <property type="nucleotide sequence ID" value="NZ_JASTZU010000061.1"/>
</dbReference>
<evidence type="ECO:0000313" key="2">
    <source>
        <dbReference type="Proteomes" id="UP001235343"/>
    </source>
</evidence>
<comment type="caution">
    <text evidence="1">The sequence shown here is derived from an EMBL/GenBank/DDBJ whole genome shotgun (WGS) entry which is preliminary data.</text>
</comment>
<organism evidence="1 2">
    <name type="scientific">Aquibacillus rhizosphaerae</name>
    <dbReference type="NCBI Taxonomy" id="3051431"/>
    <lineage>
        <taxon>Bacteria</taxon>
        <taxon>Bacillati</taxon>
        <taxon>Bacillota</taxon>
        <taxon>Bacilli</taxon>
        <taxon>Bacillales</taxon>
        <taxon>Bacillaceae</taxon>
        <taxon>Aquibacillus</taxon>
    </lineage>
</organism>
<proteinExistence type="predicted"/>
<dbReference type="EMBL" id="JASTZU010000061">
    <property type="protein sequence ID" value="MDL4842642.1"/>
    <property type="molecule type" value="Genomic_DNA"/>
</dbReference>
<reference evidence="1 2" key="1">
    <citation type="submission" date="2023-06" db="EMBL/GenBank/DDBJ databases">
        <title>Aquibacillus rhizosphaerae LR5S19.</title>
        <authorList>
            <person name="Sun J.-Q."/>
        </authorList>
    </citation>
    <scope>NUCLEOTIDE SEQUENCE [LARGE SCALE GENOMIC DNA]</scope>
    <source>
        <strain evidence="1 2">LR5S19</strain>
    </source>
</reference>
<keyword evidence="2" id="KW-1185">Reference proteome</keyword>
<protein>
    <submittedName>
        <fullName evidence="1">Uncharacterized protein</fullName>
    </submittedName>
</protein>
<dbReference type="Proteomes" id="UP001235343">
    <property type="component" value="Unassembled WGS sequence"/>
</dbReference>
<sequence>MNKWTLLNKDLYILVKMLGGKVLIGTSNPFPNYSEEDMEKEWELTFKKLHKLDLVDLIDGELKFEDSFISAIWVIARSNFVVEILTDYMDKNLFYFSDERVIECEKVNEVEITVVEHSTPDWTWNQILLPRMLMGIKNIPTRTNDTLLLIPKDYERYCEDRMIYNLDQVIANNELDNNSLIIKQFTKAVQRRIYTNRLMIYYWQNNSWNVEGTHVLSSPSYNWTLRMINLDGVEWLQATQASGASLVKELVGVMERVKEEQLV</sequence>
<gene>
    <name evidence="1" type="ORF">QQS35_19595</name>
</gene>
<accession>A0ABT7L9W1</accession>